<sequence>MYFIKKNTWFRDEGNTLFEKVCNIRMLMLAFALIILGLGFIINEW</sequence>
<accession>A0A645HHE1</accession>
<name>A0A645HHE1_9ZZZZ</name>
<evidence type="ECO:0000313" key="2">
    <source>
        <dbReference type="EMBL" id="MPN37996.1"/>
    </source>
</evidence>
<comment type="caution">
    <text evidence="2">The sequence shown here is derived from an EMBL/GenBank/DDBJ whole genome shotgun (WGS) entry which is preliminary data.</text>
</comment>
<dbReference type="EMBL" id="VSSQ01092959">
    <property type="protein sequence ID" value="MPN37996.1"/>
    <property type="molecule type" value="Genomic_DNA"/>
</dbReference>
<feature type="transmembrane region" description="Helical" evidence="1">
    <location>
        <begin position="21"/>
        <end position="42"/>
    </location>
</feature>
<organism evidence="2">
    <name type="scientific">bioreactor metagenome</name>
    <dbReference type="NCBI Taxonomy" id="1076179"/>
    <lineage>
        <taxon>unclassified sequences</taxon>
        <taxon>metagenomes</taxon>
        <taxon>ecological metagenomes</taxon>
    </lineage>
</organism>
<protein>
    <submittedName>
        <fullName evidence="2">Uncharacterized protein</fullName>
    </submittedName>
</protein>
<keyword evidence="1" id="KW-1133">Transmembrane helix</keyword>
<gene>
    <name evidence="2" type="ORF">SDC9_185518</name>
</gene>
<proteinExistence type="predicted"/>
<dbReference type="AlphaFoldDB" id="A0A645HHE1"/>
<keyword evidence="1" id="KW-0812">Transmembrane</keyword>
<evidence type="ECO:0000256" key="1">
    <source>
        <dbReference type="SAM" id="Phobius"/>
    </source>
</evidence>
<keyword evidence="1" id="KW-0472">Membrane</keyword>
<reference evidence="2" key="1">
    <citation type="submission" date="2019-08" db="EMBL/GenBank/DDBJ databases">
        <authorList>
            <person name="Kucharzyk K."/>
            <person name="Murdoch R.W."/>
            <person name="Higgins S."/>
            <person name="Loffler F."/>
        </authorList>
    </citation>
    <scope>NUCLEOTIDE SEQUENCE</scope>
</reference>